<protein>
    <submittedName>
        <fullName evidence="2">Uncharacterized protein</fullName>
    </submittedName>
</protein>
<feature type="chain" id="PRO_5036499377" evidence="1">
    <location>
        <begin position="24"/>
        <end position="130"/>
    </location>
</feature>
<evidence type="ECO:0000256" key="1">
    <source>
        <dbReference type="SAM" id="SignalP"/>
    </source>
</evidence>
<reference evidence="2" key="1">
    <citation type="submission" date="2020-07" db="EMBL/GenBank/DDBJ databases">
        <title>Multicomponent nature underlies the extraordinary mechanical properties of spider dragline silk.</title>
        <authorList>
            <person name="Kono N."/>
            <person name="Nakamura H."/>
            <person name="Mori M."/>
            <person name="Yoshida Y."/>
            <person name="Ohtoshi R."/>
            <person name="Malay A.D."/>
            <person name="Moran D.A.P."/>
            <person name="Tomita M."/>
            <person name="Numata K."/>
            <person name="Arakawa K."/>
        </authorList>
    </citation>
    <scope>NUCLEOTIDE SEQUENCE</scope>
</reference>
<feature type="signal peptide" evidence="1">
    <location>
        <begin position="1"/>
        <end position="23"/>
    </location>
</feature>
<name>A0A8X6KDL8_TRICU</name>
<dbReference type="Proteomes" id="UP000887116">
    <property type="component" value="Unassembled WGS sequence"/>
</dbReference>
<gene>
    <name evidence="2" type="ORF">TNCT_405341</name>
</gene>
<proteinExistence type="predicted"/>
<evidence type="ECO:0000313" key="2">
    <source>
        <dbReference type="EMBL" id="GFQ70566.1"/>
    </source>
</evidence>
<organism evidence="2 3">
    <name type="scientific">Trichonephila clavata</name>
    <name type="common">Joro spider</name>
    <name type="synonym">Nephila clavata</name>
    <dbReference type="NCBI Taxonomy" id="2740835"/>
    <lineage>
        <taxon>Eukaryota</taxon>
        <taxon>Metazoa</taxon>
        <taxon>Ecdysozoa</taxon>
        <taxon>Arthropoda</taxon>
        <taxon>Chelicerata</taxon>
        <taxon>Arachnida</taxon>
        <taxon>Araneae</taxon>
        <taxon>Araneomorphae</taxon>
        <taxon>Entelegynae</taxon>
        <taxon>Araneoidea</taxon>
        <taxon>Nephilidae</taxon>
        <taxon>Trichonephila</taxon>
    </lineage>
</organism>
<dbReference type="AlphaFoldDB" id="A0A8X6KDL8"/>
<dbReference type="EMBL" id="BMAO01030823">
    <property type="protein sequence ID" value="GFQ70566.1"/>
    <property type="molecule type" value="Genomic_DNA"/>
</dbReference>
<comment type="caution">
    <text evidence="2">The sequence shown here is derived from an EMBL/GenBank/DDBJ whole genome shotgun (WGS) entry which is preliminary data.</text>
</comment>
<evidence type="ECO:0000313" key="3">
    <source>
        <dbReference type="Proteomes" id="UP000887116"/>
    </source>
</evidence>
<keyword evidence="1" id="KW-0732">Signal</keyword>
<sequence length="130" mass="15151">MSNMSMLVFILISTVLSCTLVYAGDECQDELNEFKKAWQEVVKEGNAPECFQKYELQKYKCSGDEEEDRKKYGALKEYVQSLPTEDQKNIKNCYDETGKMAAEKIGQAMSTECMEELKKYGEKWEEIYKF</sequence>
<dbReference type="OrthoDB" id="10357788at2759"/>
<keyword evidence="3" id="KW-1185">Reference proteome</keyword>
<accession>A0A8X6KDL8</accession>